<dbReference type="InParanoid" id="K1QWK8"/>
<dbReference type="EMBL" id="JH817639">
    <property type="protein sequence ID" value="EKC35534.1"/>
    <property type="molecule type" value="Genomic_DNA"/>
</dbReference>
<accession>K1QWK8</accession>
<sequence length="207" mass="23491">METDELLNILFGNKVQEHKYETITNVSKENVGFLIDNQGNMEREKNEHSNSKKMEYIKVPDGEWNVNTDERWHMRSNCICKFLEAFFKAGDLHSPKDFQTAKNRTFRFGTPLCHFKRTKLPFDANLASEGWKRAQSVTYRRMTIANAGRQDGTSLIFLGSSNGLPLDEAERRPVPVEGPKAGFGALHPGTHRIHCPATLHRVGGGNF</sequence>
<proteinExistence type="predicted"/>
<organism evidence="1">
    <name type="scientific">Magallana gigas</name>
    <name type="common">Pacific oyster</name>
    <name type="synonym">Crassostrea gigas</name>
    <dbReference type="NCBI Taxonomy" id="29159"/>
    <lineage>
        <taxon>Eukaryota</taxon>
        <taxon>Metazoa</taxon>
        <taxon>Spiralia</taxon>
        <taxon>Lophotrochozoa</taxon>
        <taxon>Mollusca</taxon>
        <taxon>Bivalvia</taxon>
        <taxon>Autobranchia</taxon>
        <taxon>Pteriomorphia</taxon>
        <taxon>Ostreida</taxon>
        <taxon>Ostreoidea</taxon>
        <taxon>Ostreidae</taxon>
        <taxon>Magallana</taxon>
    </lineage>
</organism>
<name>K1QWK8_MAGGI</name>
<evidence type="ECO:0000313" key="1">
    <source>
        <dbReference type="EMBL" id="EKC35534.1"/>
    </source>
</evidence>
<dbReference type="HOGENOM" id="CLU_1327537_0_0_1"/>
<dbReference type="AlphaFoldDB" id="K1QWK8"/>
<reference evidence="1" key="1">
    <citation type="journal article" date="2012" name="Nature">
        <title>The oyster genome reveals stress adaptation and complexity of shell formation.</title>
        <authorList>
            <person name="Zhang G."/>
            <person name="Fang X."/>
            <person name="Guo X."/>
            <person name="Li L."/>
            <person name="Luo R."/>
            <person name="Xu F."/>
            <person name="Yang P."/>
            <person name="Zhang L."/>
            <person name="Wang X."/>
            <person name="Qi H."/>
            <person name="Xiong Z."/>
            <person name="Que H."/>
            <person name="Xie Y."/>
            <person name="Holland P.W."/>
            <person name="Paps J."/>
            <person name="Zhu Y."/>
            <person name="Wu F."/>
            <person name="Chen Y."/>
            <person name="Wang J."/>
            <person name="Peng C."/>
            <person name="Meng J."/>
            <person name="Yang L."/>
            <person name="Liu J."/>
            <person name="Wen B."/>
            <person name="Zhang N."/>
            <person name="Huang Z."/>
            <person name="Zhu Q."/>
            <person name="Feng Y."/>
            <person name="Mount A."/>
            <person name="Hedgecock D."/>
            <person name="Xu Z."/>
            <person name="Liu Y."/>
            <person name="Domazet-Loso T."/>
            <person name="Du Y."/>
            <person name="Sun X."/>
            <person name="Zhang S."/>
            <person name="Liu B."/>
            <person name="Cheng P."/>
            <person name="Jiang X."/>
            <person name="Li J."/>
            <person name="Fan D."/>
            <person name="Wang W."/>
            <person name="Fu W."/>
            <person name="Wang T."/>
            <person name="Wang B."/>
            <person name="Zhang J."/>
            <person name="Peng Z."/>
            <person name="Li Y."/>
            <person name="Li N."/>
            <person name="Wang J."/>
            <person name="Chen M."/>
            <person name="He Y."/>
            <person name="Tan F."/>
            <person name="Song X."/>
            <person name="Zheng Q."/>
            <person name="Huang R."/>
            <person name="Yang H."/>
            <person name="Du X."/>
            <person name="Chen L."/>
            <person name="Yang M."/>
            <person name="Gaffney P.M."/>
            <person name="Wang S."/>
            <person name="Luo L."/>
            <person name="She Z."/>
            <person name="Ming Y."/>
            <person name="Huang W."/>
            <person name="Zhang S."/>
            <person name="Huang B."/>
            <person name="Zhang Y."/>
            <person name="Qu T."/>
            <person name="Ni P."/>
            <person name="Miao G."/>
            <person name="Wang J."/>
            <person name="Wang Q."/>
            <person name="Steinberg C.E."/>
            <person name="Wang H."/>
            <person name="Li N."/>
            <person name="Qian L."/>
            <person name="Zhang G."/>
            <person name="Li Y."/>
            <person name="Yang H."/>
            <person name="Liu X."/>
            <person name="Wang J."/>
            <person name="Yin Y."/>
            <person name="Wang J."/>
        </authorList>
    </citation>
    <scope>NUCLEOTIDE SEQUENCE [LARGE SCALE GENOMIC DNA]</scope>
    <source>
        <strain evidence="1">05x7-T-G4-1.051#20</strain>
    </source>
</reference>
<protein>
    <submittedName>
        <fullName evidence="1">Uncharacterized protein</fullName>
    </submittedName>
</protein>
<gene>
    <name evidence="1" type="ORF">CGI_10020301</name>
</gene>